<dbReference type="EMBL" id="BGPR01027042">
    <property type="protein sequence ID" value="GBN97227.1"/>
    <property type="molecule type" value="Genomic_DNA"/>
</dbReference>
<organism evidence="2 3">
    <name type="scientific">Araneus ventricosus</name>
    <name type="common">Orbweaver spider</name>
    <name type="synonym">Epeira ventricosa</name>
    <dbReference type="NCBI Taxonomy" id="182803"/>
    <lineage>
        <taxon>Eukaryota</taxon>
        <taxon>Metazoa</taxon>
        <taxon>Ecdysozoa</taxon>
        <taxon>Arthropoda</taxon>
        <taxon>Chelicerata</taxon>
        <taxon>Arachnida</taxon>
        <taxon>Araneae</taxon>
        <taxon>Araneomorphae</taxon>
        <taxon>Entelegynae</taxon>
        <taxon>Araneoidea</taxon>
        <taxon>Araneidae</taxon>
        <taxon>Araneus</taxon>
    </lineage>
</organism>
<proteinExistence type="predicted"/>
<reference evidence="2 3" key="1">
    <citation type="journal article" date="2019" name="Sci. Rep.">
        <title>Orb-weaving spider Araneus ventricosus genome elucidates the spidroin gene catalogue.</title>
        <authorList>
            <person name="Kono N."/>
            <person name="Nakamura H."/>
            <person name="Ohtoshi R."/>
            <person name="Moran D.A.P."/>
            <person name="Shinohara A."/>
            <person name="Yoshida Y."/>
            <person name="Fujiwara M."/>
            <person name="Mori M."/>
            <person name="Tomita M."/>
            <person name="Arakawa K."/>
        </authorList>
    </citation>
    <scope>NUCLEOTIDE SEQUENCE [LARGE SCALE GENOMIC DNA]</scope>
</reference>
<evidence type="ECO:0000313" key="2">
    <source>
        <dbReference type="EMBL" id="GBN97227.1"/>
    </source>
</evidence>
<dbReference type="AlphaFoldDB" id="A0A4Y2T9H4"/>
<evidence type="ECO:0000256" key="1">
    <source>
        <dbReference type="SAM" id="MobiDB-lite"/>
    </source>
</evidence>
<gene>
    <name evidence="2" type="ORF">AVEN_82097_1</name>
</gene>
<feature type="region of interest" description="Disordered" evidence="1">
    <location>
        <begin position="101"/>
        <end position="121"/>
    </location>
</feature>
<keyword evidence="3" id="KW-1185">Reference proteome</keyword>
<name>A0A4Y2T9H4_ARAVE</name>
<accession>A0A4Y2T9H4</accession>
<evidence type="ECO:0000313" key="3">
    <source>
        <dbReference type="Proteomes" id="UP000499080"/>
    </source>
</evidence>
<sequence>MYFSGPESIVPSDSLVQSEPSKVTMVLCLSTVCLYAPRNRGISLGQFHREGGIFLCGQSSPQAFQSERKSVKYPVPIQDQRSMAVVPIAQGFVRWLQHSGETSVNDPKVKGSGQHSSYGQL</sequence>
<protein>
    <submittedName>
        <fullName evidence="2">Uncharacterized protein</fullName>
    </submittedName>
</protein>
<comment type="caution">
    <text evidence="2">The sequence shown here is derived from an EMBL/GenBank/DDBJ whole genome shotgun (WGS) entry which is preliminary data.</text>
</comment>
<dbReference type="Proteomes" id="UP000499080">
    <property type="component" value="Unassembled WGS sequence"/>
</dbReference>